<dbReference type="KEGG" id="swd:Swoo_3059"/>
<evidence type="ECO:0000313" key="12">
    <source>
        <dbReference type="Proteomes" id="UP000002168"/>
    </source>
</evidence>
<evidence type="ECO:0000256" key="4">
    <source>
        <dbReference type="ARBA" id="ARBA00022723"/>
    </source>
</evidence>
<protein>
    <submittedName>
        <fullName evidence="11">Peptidase M23B</fullName>
    </submittedName>
</protein>
<dbReference type="eggNOG" id="COG3061">
    <property type="taxonomic scope" value="Bacteria"/>
</dbReference>
<dbReference type="SUPFAM" id="SSF51261">
    <property type="entry name" value="Duplicated hybrid motif"/>
    <property type="match status" value="1"/>
</dbReference>
<keyword evidence="6" id="KW-0862">Zinc</keyword>
<dbReference type="Pfam" id="PF01551">
    <property type="entry name" value="Peptidase_M23"/>
    <property type="match status" value="1"/>
</dbReference>
<dbReference type="GO" id="GO:0046872">
    <property type="term" value="F:metal ion binding"/>
    <property type="evidence" value="ECO:0007669"/>
    <property type="project" value="UniProtKB-KW"/>
</dbReference>
<dbReference type="HOGENOM" id="CLU_026846_0_0_6"/>
<dbReference type="InterPro" id="IPR016047">
    <property type="entry name" value="M23ase_b-sheet_dom"/>
</dbReference>
<evidence type="ECO:0000259" key="10">
    <source>
        <dbReference type="Pfam" id="PF19425"/>
    </source>
</evidence>
<evidence type="ECO:0000256" key="3">
    <source>
        <dbReference type="ARBA" id="ARBA00022670"/>
    </source>
</evidence>
<gene>
    <name evidence="11" type="ordered locus">Swoo_3059</name>
</gene>
<proteinExistence type="predicted"/>
<dbReference type="PANTHER" id="PTHR21666">
    <property type="entry name" value="PEPTIDASE-RELATED"/>
    <property type="match status" value="1"/>
</dbReference>
<comment type="cofactor">
    <cofactor evidence="1">
        <name>Zn(2+)</name>
        <dbReference type="ChEBI" id="CHEBI:29105"/>
    </cofactor>
</comment>
<evidence type="ECO:0000259" key="9">
    <source>
        <dbReference type="Pfam" id="PF04225"/>
    </source>
</evidence>
<dbReference type="GO" id="GO:0030313">
    <property type="term" value="C:cell envelope"/>
    <property type="evidence" value="ECO:0007669"/>
    <property type="project" value="UniProtKB-SubCell"/>
</dbReference>
<evidence type="ECO:0000256" key="7">
    <source>
        <dbReference type="ARBA" id="ARBA00023049"/>
    </source>
</evidence>
<dbReference type="GO" id="GO:0004222">
    <property type="term" value="F:metalloendopeptidase activity"/>
    <property type="evidence" value="ECO:0007669"/>
    <property type="project" value="TreeGrafter"/>
</dbReference>
<organism evidence="11 12">
    <name type="scientific">Shewanella woodyi (strain ATCC 51908 / MS32)</name>
    <dbReference type="NCBI Taxonomy" id="392500"/>
    <lineage>
        <taxon>Bacteria</taxon>
        <taxon>Pseudomonadati</taxon>
        <taxon>Pseudomonadota</taxon>
        <taxon>Gammaproteobacteria</taxon>
        <taxon>Alteromonadales</taxon>
        <taxon>Shewanellaceae</taxon>
        <taxon>Shewanella</taxon>
    </lineage>
</organism>
<sequence precursor="true">MGLKLHTRRTSFFKMPQLNVLAASFSQKSNFNKRLLLGAGLLIGAAILWPSHQESLPQRVPVELDIDAILAQLTPSTPVEVQSSQPDYVKSIVSGDTLSGLFVDAGVDQQSMYHVLEADLDVLALDTLKPGNKISFWLDDKGELQKLELYFSAARQVVFSRFDDGDYKVDEINIDGIWQNRTVSGDIQGSFYLSAKRAGLNAAEIQRIESLLKEKLNFARDLRAGDTFSVLMNDQFIDGNATGSSDILGITIHRGRSDINAYQNSDGNFYDDQGRSLSRAFQRIPLQKNYRISSNFNRNRHHPVTGRVTHHNGTDFATPIGTKIVAPGDGIVSLVTKHRFAGTYVVIEHGNKYRTRYLHLSKALVHKGQRVSRGQVIALSGNTGRVTGPHLHYEFHVNGRPVNPMKANIPMASKLSSKEMSEFQQLVKIRQMMMGQDV</sequence>
<keyword evidence="7" id="KW-0482">Metalloprotease</keyword>
<dbReference type="GO" id="GO:0042834">
    <property type="term" value="F:peptidoglycan binding"/>
    <property type="evidence" value="ECO:0007669"/>
    <property type="project" value="InterPro"/>
</dbReference>
<evidence type="ECO:0000256" key="5">
    <source>
        <dbReference type="ARBA" id="ARBA00022801"/>
    </source>
</evidence>
<keyword evidence="3" id="KW-0645">Protease</keyword>
<feature type="domain" description="Csd3-like second N-terminal" evidence="10">
    <location>
        <begin position="176"/>
        <end position="297"/>
    </location>
</feature>
<keyword evidence="12" id="KW-1185">Reference proteome</keyword>
<dbReference type="Gene3D" id="3.10.450.350">
    <property type="match status" value="2"/>
</dbReference>
<dbReference type="Proteomes" id="UP000002168">
    <property type="component" value="Chromosome"/>
</dbReference>
<dbReference type="GO" id="GO:0006508">
    <property type="term" value="P:proteolysis"/>
    <property type="evidence" value="ECO:0007669"/>
    <property type="project" value="UniProtKB-KW"/>
</dbReference>
<dbReference type="EMBL" id="CP000961">
    <property type="protein sequence ID" value="ACA87330.1"/>
    <property type="molecule type" value="Genomic_DNA"/>
</dbReference>
<dbReference type="STRING" id="392500.Swoo_3059"/>
<evidence type="ECO:0000256" key="6">
    <source>
        <dbReference type="ARBA" id="ARBA00022833"/>
    </source>
</evidence>
<feature type="domain" description="M23ase beta-sheet core" evidence="8">
    <location>
        <begin position="310"/>
        <end position="404"/>
    </location>
</feature>
<dbReference type="MEROPS" id="M23.011"/>
<name>B1KLN3_SHEWM</name>
<comment type="subcellular location">
    <subcellularLocation>
        <location evidence="2">Cell envelope</location>
    </subcellularLocation>
</comment>
<dbReference type="InterPro" id="IPR011055">
    <property type="entry name" value="Dup_hybrid_motif"/>
</dbReference>
<dbReference type="AlphaFoldDB" id="B1KLN3"/>
<evidence type="ECO:0000259" key="8">
    <source>
        <dbReference type="Pfam" id="PF01551"/>
    </source>
</evidence>
<feature type="domain" description="Opacity-associated protein A LysM-like" evidence="9">
    <location>
        <begin position="92"/>
        <end position="168"/>
    </location>
</feature>
<dbReference type="FunFam" id="2.70.70.10:FF:000002">
    <property type="entry name" value="Murein DD-endopeptidase MepM"/>
    <property type="match status" value="1"/>
</dbReference>
<evidence type="ECO:0000256" key="1">
    <source>
        <dbReference type="ARBA" id="ARBA00001947"/>
    </source>
</evidence>
<keyword evidence="4" id="KW-0479">Metal-binding</keyword>
<dbReference type="PANTHER" id="PTHR21666:SF292">
    <property type="entry name" value="MUREIN DD-ENDOPEPTIDASE MEPM"/>
    <property type="match status" value="1"/>
</dbReference>
<dbReference type="InterPro" id="IPR007340">
    <property type="entry name" value="LysM_Opacity-associatedA"/>
</dbReference>
<dbReference type="Pfam" id="PF04225">
    <property type="entry name" value="LysM_OapA"/>
    <property type="match status" value="1"/>
</dbReference>
<dbReference type="InterPro" id="IPR045834">
    <property type="entry name" value="Csd3_N2"/>
</dbReference>
<evidence type="ECO:0000256" key="2">
    <source>
        <dbReference type="ARBA" id="ARBA00004196"/>
    </source>
</evidence>
<dbReference type="InterPro" id="IPR050570">
    <property type="entry name" value="Cell_wall_metabolism_enzyme"/>
</dbReference>
<accession>B1KLN3</accession>
<keyword evidence="5" id="KW-0378">Hydrolase</keyword>
<dbReference type="CDD" id="cd12797">
    <property type="entry name" value="M23_peptidase"/>
    <property type="match status" value="1"/>
</dbReference>
<dbReference type="Gene3D" id="2.70.70.10">
    <property type="entry name" value="Glucose Permease (Domain IIA)"/>
    <property type="match status" value="1"/>
</dbReference>
<evidence type="ECO:0000313" key="11">
    <source>
        <dbReference type="EMBL" id="ACA87330.1"/>
    </source>
</evidence>
<reference evidence="11 12" key="1">
    <citation type="submission" date="2008-02" db="EMBL/GenBank/DDBJ databases">
        <title>Complete sequence of Shewanella woodyi ATCC 51908.</title>
        <authorList>
            <consortium name="US DOE Joint Genome Institute"/>
            <person name="Copeland A."/>
            <person name="Lucas S."/>
            <person name="Lapidus A."/>
            <person name="Glavina del Rio T."/>
            <person name="Dalin E."/>
            <person name="Tice H."/>
            <person name="Bruce D."/>
            <person name="Goodwin L."/>
            <person name="Pitluck S."/>
            <person name="Sims D."/>
            <person name="Brettin T."/>
            <person name="Detter J.C."/>
            <person name="Han C."/>
            <person name="Kuske C.R."/>
            <person name="Schmutz J."/>
            <person name="Larimer F."/>
            <person name="Land M."/>
            <person name="Hauser L."/>
            <person name="Kyrpides N."/>
            <person name="Lykidis A."/>
            <person name="Zhao J.-S."/>
            <person name="Richardson P."/>
        </authorList>
    </citation>
    <scope>NUCLEOTIDE SEQUENCE [LARGE SCALE GENOMIC DNA]</scope>
    <source>
        <strain evidence="12">ATCC 51908 / MS32</strain>
    </source>
</reference>
<dbReference type="eggNOG" id="COG0739">
    <property type="taxonomic scope" value="Bacteria"/>
</dbReference>
<dbReference type="Pfam" id="PF19425">
    <property type="entry name" value="Csd3_N2"/>
    <property type="match status" value="1"/>
</dbReference>